<dbReference type="SMART" id="SM00530">
    <property type="entry name" value="HTH_XRE"/>
    <property type="match status" value="1"/>
</dbReference>
<evidence type="ECO:0000313" key="3">
    <source>
        <dbReference type="Proteomes" id="UP001241072"/>
    </source>
</evidence>
<proteinExistence type="predicted"/>
<dbReference type="Pfam" id="PF17765">
    <property type="entry name" value="MLTR_LBD"/>
    <property type="match status" value="1"/>
</dbReference>
<dbReference type="Proteomes" id="UP001241072">
    <property type="component" value="Unassembled WGS sequence"/>
</dbReference>
<dbReference type="InterPro" id="IPR041413">
    <property type="entry name" value="MLTR_LBD"/>
</dbReference>
<dbReference type="SUPFAM" id="SSF47413">
    <property type="entry name" value="lambda repressor-like DNA-binding domains"/>
    <property type="match status" value="1"/>
</dbReference>
<dbReference type="InterPro" id="IPR001387">
    <property type="entry name" value="Cro/C1-type_HTH"/>
</dbReference>
<reference evidence="2 3" key="1">
    <citation type="submission" date="2023-07" db="EMBL/GenBank/DDBJ databases">
        <title>Protaetiibacter sp. nov WY-16 isolated from soil.</title>
        <authorList>
            <person name="Liu B."/>
            <person name="Wan Y."/>
        </authorList>
    </citation>
    <scope>NUCLEOTIDE SEQUENCE [LARGE SCALE GENOMIC DNA]</scope>
    <source>
        <strain evidence="2 3">WY-16</strain>
    </source>
</reference>
<evidence type="ECO:0000313" key="2">
    <source>
        <dbReference type="EMBL" id="MDO7883190.1"/>
    </source>
</evidence>
<dbReference type="RefSeq" id="WP_305003615.1">
    <property type="nucleotide sequence ID" value="NZ_JAUQUB010000003.1"/>
</dbReference>
<dbReference type="PANTHER" id="PTHR35010">
    <property type="entry name" value="BLL4672 PROTEIN-RELATED"/>
    <property type="match status" value="1"/>
</dbReference>
<protein>
    <submittedName>
        <fullName evidence="2">Helix-turn-helix transcriptional regulator</fullName>
    </submittedName>
</protein>
<comment type="caution">
    <text evidence="2">The sequence shown here is derived from an EMBL/GenBank/DDBJ whole genome shotgun (WGS) entry which is preliminary data.</text>
</comment>
<dbReference type="CDD" id="cd00093">
    <property type="entry name" value="HTH_XRE"/>
    <property type="match status" value="1"/>
</dbReference>
<dbReference type="PROSITE" id="PS50943">
    <property type="entry name" value="HTH_CROC1"/>
    <property type="match status" value="1"/>
</dbReference>
<organism evidence="2 3">
    <name type="scientific">Antiquaquibacter soli</name>
    <dbReference type="NCBI Taxonomy" id="3064523"/>
    <lineage>
        <taxon>Bacteria</taxon>
        <taxon>Bacillati</taxon>
        <taxon>Actinomycetota</taxon>
        <taxon>Actinomycetes</taxon>
        <taxon>Micrococcales</taxon>
        <taxon>Microbacteriaceae</taxon>
        <taxon>Antiquaquibacter</taxon>
    </lineage>
</organism>
<dbReference type="EMBL" id="JAUQUB010000003">
    <property type="protein sequence ID" value="MDO7883190.1"/>
    <property type="molecule type" value="Genomic_DNA"/>
</dbReference>
<dbReference type="Gene3D" id="1.10.260.40">
    <property type="entry name" value="lambda repressor-like DNA-binding domains"/>
    <property type="match status" value="1"/>
</dbReference>
<dbReference type="PANTHER" id="PTHR35010:SF2">
    <property type="entry name" value="BLL4672 PROTEIN"/>
    <property type="match status" value="1"/>
</dbReference>
<dbReference type="Pfam" id="PF13560">
    <property type="entry name" value="HTH_31"/>
    <property type="match status" value="1"/>
</dbReference>
<gene>
    <name evidence="2" type="ORF">Q5716_13215</name>
</gene>
<accession>A0ABT9BQB6</accession>
<dbReference type="InterPro" id="IPR010982">
    <property type="entry name" value="Lambda_DNA-bd_dom_sf"/>
</dbReference>
<sequence length="289" mass="32059">MVDRAQLADFLRRRREALQPEDVGLGRGPRRRTSGLRREEVAALSDMSVDYYSRLEQSRGPQPSEQMLAAIARGLRLSSTERDHLFHLAGHNAPTRIGRTDHVSPGLMRVLDRLADTPAQVMSELGETLAQTPVARVVFGDETRFTGMAASVGYRWFTDPGARAVYPEEDHPQHSRNFAADIRTVYAKHGAKSRAGAMVDDLLQSSPEFASIWQAHEVRAHHARQKRLQHPEVGVMELECEILVEPELGQTLLVLTAQPGSESYDKLRLLAVIGSQEVAASGVRDRGAE</sequence>
<name>A0ABT9BQB6_9MICO</name>
<feature type="domain" description="HTH cro/C1-type" evidence="1">
    <location>
        <begin position="35"/>
        <end position="82"/>
    </location>
</feature>
<keyword evidence="3" id="KW-1185">Reference proteome</keyword>
<dbReference type="Gene3D" id="3.30.450.180">
    <property type="match status" value="1"/>
</dbReference>
<evidence type="ECO:0000259" key="1">
    <source>
        <dbReference type="PROSITE" id="PS50943"/>
    </source>
</evidence>